<comment type="caution">
    <text evidence="2">The sequence shown here is derived from an EMBL/GenBank/DDBJ whole genome shotgun (WGS) entry which is preliminary data.</text>
</comment>
<dbReference type="Proteomes" id="UP001596106">
    <property type="component" value="Unassembled WGS sequence"/>
</dbReference>
<protein>
    <submittedName>
        <fullName evidence="2">DUF3748 domain-containing protein</fullName>
    </submittedName>
</protein>
<dbReference type="InterPro" id="IPR011042">
    <property type="entry name" value="6-blade_b-propeller_TolB-like"/>
</dbReference>
<proteinExistence type="inferred from homology"/>
<gene>
    <name evidence="2" type="ORF">ACFPMF_12370</name>
</gene>
<keyword evidence="3" id="KW-1185">Reference proteome</keyword>
<dbReference type="InterPro" id="IPR011659">
    <property type="entry name" value="WD40"/>
</dbReference>
<dbReference type="PANTHER" id="PTHR36842">
    <property type="entry name" value="PROTEIN TOLB HOMOLOG"/>
    <property type="match status" value="1"/>
</dbReference>
<evidence type="ECO:0000256" key="1">
    <source>
        <dbReference type="ARBA" id="ARBA00009820"/>
    </source>
</evidence>
<accession>A0ABW0I9A2</accession>
<comment type="similarity">
    <text evidence="1">Belongs to the TolB family.</text>
</comment>
<dbReference type="Pfam" id="PF12566">
    <property type="entry name" value="DUF3748"/>
    <property type="match status" value="1"/>
</dbReference>
<sequence>MNARFGWLILGAGLQTCAPKPPLTMHFTEHQLTFDTKGHTIHNAQAFSPNDEWLVYDTRNVDTGIGSTGSIEMVNVKTGENRVLYRTENQTEFGPGVGAVSFSPVQNRVLFIHGVRNANPEKPYGFARRTGVAIDIDQPGKPIFLDARDVTPPFTPGALRGGTHAHGWSADGQWISFTYNDYVLDQLSKTNPAVQDLRVVGVMAPFRNVAVADDGSQENNAGELFSAVVTRVTESPKPGSDEIDKAFDEGWIGTNGYQKPDGSWQKRALAFQGNVRNKDGKTVAEIFVADLPGDLTQAVEGQPLEGTETTRPNPPKGVQQRRITFTEHGAEGPRHWLRTTPDGSQIGFLAKDATGTIQLFSVSPNGGSIRQLTKQPFSIQTTFNFSPDGRWVAYAADNSVFITEVATGEFRRLTPRSSDDEQPRNGIVWSNKGDMIGYNRYVTTEKGRFLQLFVLTSAK</sequence>
<dbReference type="PANTHER" id="PTHR36842:SF1">
    <property type="entry name" value="PROTEIN TOLB"/>
    <property type="match status" value="1"/>
</dbReference>
<dbReference type="Gene3D" id="2.120.10.30">
    <property type="entry name" value="TolB, C-terminal domain"/>
    <property type="match status" value="1"/>
</dbReference>
<dbReference type="Pfam" id="PF07676">
    <property type="entry name" value="PD40"/>
    <property type="match status" value="1"/>
</dbReference>
<name>A0ABW0I9A2_9BACT</name>
<evidence type="ECO:0000313" key="2">
    <source>
        <dbReference type="EMBL" id="MFC5410110.1"/>
    </source>
</evidence>
<reference evidence="3" key="1">
    <citation type="journal article" date="2019" name="Int. J. Syst. Evol. Microbiol.">
        <title>The Global Catalogue of Microorganisms (GCM) 10K type strain sequencing project: providing services to taxonomists for standard genome sequencing and annotation.</title>
        <authorList>
            <consortium name="The Broad Institute Genomics Platform"/>
            <consortium name="The Broad Institute Genome Sequencing Center for Infectious Disease"/>
            <person name="Wu L."/>
            <person name="Ma J."/>
        </authorList>
    </citation>
    <scope>NUCLEOTIDE SEQUENCE [LARGE SCALE GENOMIC DNA]</scope>
    <source>
        <strain evidence="3">CCUG 55250</strain>
    </source>
</reference>
<dbReference type="RefSeq" id="WP_379845144.1">
    <property type="nucleotide sequence ID" value="NZ_JBHSMA010000003.1"/>
</dbReference>
<dbReference type="InterPro" id="IPR022223">
    <property type="entry name" value="DUF3748"/>
</dbReference>
<dbReference type="EMBL" id="JBHSMA010000003">
    <property type="protein sequence ID" value="MFC5410110.1"/>
    <property type="molecule type" value="Genomic_DNA"/>
</dbReference>
<dbReference type="SUPFAM" id="SSF82171">
    <property type="entry name" value="DPP6 N-terminal domain-like"/>
    <property type="match status" value="1"/>
</dbReference>
<organism evidence="2 3">
    <name type="scientific">Larkinella bovis</name>
    <dbReference type="NCBI Taxonomy" id="683041"/>
    <lineage>
        <taxon>Bacteria</taxon>
        <taxon>Pseudomonadati</taxon>
        <taxon>Bacteroidota</taxon>
        <taxon>Cytophagia</taxon>
        <taxon>Cytophagales</taxon>
        <taxon>Spirosomataceae</taxon>
        <taxon>Larkinella</taxon>
    </lineage>
</organism>
<evidence type="ECO:0000313" key="3">
    <source>
        <dbReference type="Proteomes" id="UP001596106"/>
    </source>
</evidence>